<reference evidence="3" key="1">
    <citation type="submission" date="2021-12" db="EMBL/GenBank/DDBJ databases">
        <title>Prjna785345.</title>
        <authorList>
            <person name="Rujirawat T."/>
            <person name="Krajaejun T."/>
        </authorList>
    </citation>
    <scope>NUCLEOTIDE SEQUENCE</scope>
    <source>
        <strain evidence="3">Pi057C3</strain>
    </source>
</reference>
<accession>A0AAD5Q4L1</accession>
<organism evidence="3 4">
    <name type="scientific">Pythium insidiosum</name>
    <name type="common">Pythiosis disease agent</name>
    <dbReference type="NCBI Taxonomy" id="114742"/>
    <lineage>
        <taxon>Eukaryota</taxon>
        <taxon>Sar</taxon>
        <taxon>Stramenopiles</taxon>
        <taxon>Oomycota</taxon>
        <taxon>Peronosporomycetes</taxon>
        <taxon>Pythiales</taxon>
        <taxon>Pythiaceae</taxon>
        <taxon>Pythium</taxon>
    </lineage>
</organism>
<feature type="region of interest" description="Disordered" evidence="1">
    <location>
        <begin position="89"/>
        <end position="112"/>
    </location>
</feature>
<gene>
    <name evidence="3" type="ORF">P43SY_000755</name>
</gene>
<protein>
    <recommendedName>
        <fullName evidence="5">Transmembrane protein</fullName>
    </recommendedName>
</protein>
<dbReference type="AlphaFoldDB" id="A0AAD5Q4L1"/>
<feature type="transmembrane region" description="Helical" evidence="2">
    <location>
        <begin position="120"/>
        <end position="143"/>
    </location>
</feature>
<evidence type="ECO:0000313" key="4">
    <source>
        <dbReference type="Proteomes" id="UP001209570"/>
    </source>
</evidence>
<name>A0AAD5Q4L1_PYTIN</name>
<keyword evidence="2" id="KW-1133">Transmembrane helix</keyword>
<keyword evidence="4" id="KW-1185">Reference proteome</keyword>
<evidence type="ECO:0000256" key="2">
    <source>
        <dbReference type="SAM" id="Phobius"/>
    </source>
</evidence>
<dbReference type="EMBL" id="JAKCXM010000492">
    <property type="protein sequence ID" value="KAJ0393447.1"/>
    <property type="molecule type" value="Genomic_DNA"/>
</dbReference>
<dbReference type="Proteomes" id="UP001209570">
    <property type="component" value="Unassembled WGS sequence"/>
</dbReference>
<sequence>MLPLYRRTVRFLSDPYVRMKKKAVLSTLGVLVLLYVVLLASESFFRPAEELSSDGAASIPRPLQHTNDELELERARLALRRERIANLAEEEADRRDREAENGAGEGEDAVPAQEASQTPYIIRLLLPLLAGFCFGFLGSVPIAGPTSAMVLKLGIQGKYQAGLTIAFGGAISEAVRDH</sequence>
<keyword evidence="2" id="KW-0472">Membrane</keyword>
<keyword evidence="2" id="KW-0812">Transmembrane</keyword>
<evidence type="ECO:0000313" key="3">
    <source>
        <dbReference type="EMBL" id="KAJ0393447.1"/>
    </source>
</evidence>
<proteinExistence type="predicted"/>
<evidence type="ECO:0000256" key="1">
    <source>
        <dbReference type="SAM" id="MobiDB-lite"/>
    </source>
</evidence>
<comment type="caution">
    <text evidence="3">The sequence shown here is derived from an EMBL/GenBank/DDBJ whole genome shotgun (WGS) entry which is preliminary data.</text>
</comment>
<evidence type="ECO:0008006" key="5">
    <source>
        <dbReference type="Google" id="ProtNLM"/>
    </source>
</evidence>